<evidence type="ECO:0000256" key="3">
    <source>
        <dbReference type="ARBA" id="ARBA00022553"/>
    </source>
</evidence>
<accession>B9M7B3</accession>
<comment type="catalytic activity">
    <reaction evidence="1">
        <text>ATP + protein L-histidine = ADP + protein N-phospho-L-histidine.</text>
        <dbReference type="EC" id="2.7.13.3"/>
    </reaction>
</comment>
<dbReference type="SMART" id="SM00448">
    <property type="entry name" value="REC"/>
    <property type="match status" value="3"/>
</dbReference>
<dbReference type="InterPro" id="IPR003661">
    <property type="entry name" value="HisK_dim/P_dom"/>
</dbReference>
<dbReference type="InterPro" id="IPR036097">
    <property type="entry name" value="HisK_dim/P_sf"/>
</dbReference>
<protein>
    <recommendedName>
        <fullName evidence="2">histidine kinase</fullName>
        <ecNumber evidence="2">2.7.13.3</ecNumber>
    </recommendedName>
</protein>
<dbReference type="SUPFAM" id="SSF52172">
    <property type="entry name" value="CheY-like"/>
    <property type="match status" value="3"/>
</dbReference>
<evidence type="ECO:0000259" key="12">
    <source>
        <dbReference type="PROSITE" id="PS50110"/>
    </source>
</evidence>
<dbReference type="Pfam" id="PF00072">
    <property type="entry name" value="Response_reg"/>
    <property type="match status" value="3"/>
</dbReference>
<dbReference type="InterPro" id="IPR029016">
    <property type="entry name" value="GAF-like_dom_sf"/>
</dbReference>
<dbReference type="EC" id="2.7.13.3" evidence="2"/>
<evidence type="ECO:0000313" key="14">
    <source>
        <dbReference type="Proteomes" id="UP000007721"/>
    </source>
</evidence>
<dbReference type="CDD" id="cd19411">
    <property type="entry name" value="MCP2201-like_sensor"/>
    <property type="match status" value="1"/>
</dbReference>
<proteinExistence type="predicted"/>
<evidence type="ECO:0000256" key="4">
    <source>
        <dbReference type="ARBA" id="ARBA00022679"/>
    </source>
</evidence>
<sequence length="1215" mass="135779">MGWYANLKIGKKLACGFAVVIVFSILIGIVGFQGMRSMDDTLDEIYNKNMQSVFLANQLYVEVLYHYRRVYRHALAPSLDVKDTVASQTQINEKTIAEVLAKYHKMELNAQEAELVDRFEKIWPEYLLVKERVFKLSRDKRAPEADAILEKDGREIFKKLDDTLAELIRREMSHAKEGRDHASNLFHSRIGWFVAMVLFAVTTGFIMASYITRSIVRPITAILDALLGISGSSMEKSHLAEAIASGDLSRDLPDSRPIQVDRSSISKDETGDLVRAVCNLEEAQTTLDSAFRQMTSSLRHNRQVEQDLDWLKTGQNELNALLRGEQAMNEMAEKVLAYLARYLDCGVGTFYFHDTQEQNLRIIATYAFTRRKNLNDRLNMGEGVAGQAARERKMICLSNVPDDYLAIASSLGEAAPRNVVVLPLVHDNTLLGVVELGAFHGFNERELQLLDSVMEGLAVGISVNISRQRVNELLEQTQQQTEELRVQQEELQQSNEELEERAQMLEQQREQIRNKNKEVEEASRELQRKADELERISAYKSEFLANMSHELRTPLNSLMILSHLLMDNKEGNLSEKQVGFARTMNDAGNDLLNLINDILDLSKVEAGRLEFHFEELKVIDLLEPLETMFRPLAEQKGLAFQIKTGAGVPECISTDMQRTQQILKNLLSNAFKFTHNGGVEVLAGIPAPGENILPVPALAIAIRDSGIGISAEKQEIVFNAFQQGDGSTSRKFGGTGLGLSISRQLARGMQGDITLASREGEGSVFTVYLPLTLSPDNSSTKAVPDNSAPIQGASAAGPAPVRPIPVPSAASTLADDREKLQKGQRSILLIEDDLNFARILMEMVRERGFAALAAANGEDGLYLADHCLPDAIILDVMLPHVDGWGVMRLLKENPRTRHIPVHFLTCLEDRQKAMSMGAIGFVSKPVDPDQLAELFATIENAISRSVRKLLIVEDDPAESRGLVALLEGRDVAISVAGSGKEAIELLSREAFDCMVLDLGLSDMSGFDLLEHIEHEDEKRRLPVIIHSGRSLSHEEELKLRRYTESIIIKGAKSPERLLNEVTLFLHQVESSLNPDKQRMLRASLDKETMLEGKKVLLVDDDMRNIFSLTSILAEKHMVVVEAENGREALARLQEHPDVDLVLMDIMMPEMDGYETIRTIRNDPHFSRLSIIAMTAKALKGDQEKCLEAGASDYISKPIEVEKLLSLMRVWLYQKG</sequence>
<feature type="domain" description="Response regulatory" evidence="12">
    <location>
        <begin position="826"/>
        <end position="939"/>
    </location>
</feature>
<dbReference type="SUPFAM" id="SSF47384">
    <property type="entry name" value="Homodimeric domain of signal transducing histidine kinase"/>
    <property type="match status" value="1"/>
</dbReference>
<dbReference type="Pfam" id="PF00512">
    <property type="entry name" value="HisKA"/>
    <property type="match status" value="1"/>
</dbReference>
<dbReference type="eggNOG" id="COG2203">
    <property type="taxonomic scope" value="Bacteria"/>
</dbReference>
<keyword evidence="14" id="KW-1185">Reference proteome</keyword>
<dbReference type="Pfam" id="PF02518">
    <property type="entry name" value="HATPase_c"/>
    <property type="match status" value="1"/>
</dbReference>
<feature type="transmembrane region" description="Helical" evidence="10">
    <location>
        <begin position="190"/>
        <end position="211"/>
    </location>
</feature>
<feature type="coiled-coil region" evidence="8">
    <location>
        <begin position="467"/>
        <end position="539"/>
    </location>
</feature>
<evidence type="ECO:0000256" key="5">
    <source>
        <dbReference type="ARBA" id="ARBA00022777"/>
    </source>
</evidence>
<dbReference type="PRINTS" id="PR00344">
    <property type="entry name" value="BCTRLSENSOR"/>
</dbReference>
<keyword evidence="8" id="KW-0175">Coiled coil</keyword>
<evidence type="ECO:0000256" key="7">
    <source>
        <dbReference type="PROSITE-ProRule" id="PRU00169"/>
    </source>
</evidence>
<keyword evidence="10" id="KW-1133">Transmembrane helix</keyword>
<feature type="region of interest" description="Disordered" evidence="9">
    <location>
        <begin position="778"/>
        <end position="817"/>
    </location>
</feature>
<evidence type="ECO:0000256" key="10">
    <source>
        <dbReference type="SAM" id="Phobius"/>
    </source>
</evidence>
<dbReference type="OrthoDB" id="9796305at2"/>
<feature type="modified residue" description="4-aspartylphosphate" evidence="7">
    <location>
        <position position="875"/>
    </location>
</feature>
<dbReference type="HOGENOM" id="CLU_000445_127_1_7"/>
<feature type="transmembrane region" description="Helical" evidence="10">
    <location>
        <begin position="12"/>
        <end position="30"/>
    </location>
</feature>
<feature type="modified residue" description="4-aspartylphosphate" evidence="7">
    <location>
        <position position="1144"/>
    </location>
</feature>
<keyword evidence="3 7" id="KW-0597">Phosphoprotein</keyword>
<dbReference type="Pfam" id="PF13185">
    <property type="entry name" value="GAF_2"/>
    <property type="match status" value="1"/>
</dbReference>
<evidence type="ECO:0000256" key="2">
    <source>
        <dbReference type="ARBA" id="ARBA00012438"/>
    </source>
</evidence>
<dbReference type="Gene3D" id="3.30.565.10">
    <property type="entry name" value="Histidine kinase-like ATPase, C-terminal domain"/>
    <property type="match status" value="1"/>
</dbReference>
<keyword evidence="6" id="KW-0902">Two-component regulatory system</keyword>
<dbReference type="CDD" id="cd00156">
    <property type="entry name" value="REC"/>
    <property type="match status" value="1"/>
</dbReference>
<keyword evidence="5 13" id="KW-0418">Kinase</keyword>
<dbReference type="KEGG" id="geo:Geob_1844"/>
<dbReference type="Gene3D" id="3.40.50.2300">
    <property type="match status" value="3"/>
</dbReference>
<evidence type="ECO:0000256" key="6">
    <source>
        <dbReference type="ARBA" id="ARBA00023012"/>
    </source>
</evidence>
<dbReference type="InterPro" id="IPR005467">
    <property type="entry name" value="His_kinase_dom"/>
</dbReference>
<dbReference type="PROSITE" id="PS50109">
    <property type="entry name" value="HIS_KIN"/>
    <property type="match status" value="1"/>
</dbReference>
<dbReference type="Pfam" id="PF12729">
    <property type="entry name" value="4HB_MCP_1"/>
    <property type="match status" value="1"/>
</dbReference>
<dbReference type="InterPro" id="IPR003594">
    <property type="entry name" value="HATPase_dom"/>
</dbReference>
<dbReference type="CDD" id="cd17546">
    <property type="entry name" value="REC_hyHK_CKI1_RcsC-like"/>
    <property type="match status" value="1"/>
</dbReference>
<dbReference type="InterPro" id="IPR001789">
    <property type="entry name" value="Sig_transdc_resp-reg_receiver"/>
</dbReference>
<organism evidence="13 14">
    <name type="scientific">Geotalea daltonii (strain DSM 22248 / JCM 15807 / FRC-32)</name>
    <name type="common">Geobacter daltonii</name>
    <dbReference type="NCBI Taxonomy" id="316067"/>
    <lineage>
        <taxon>Bacteria</taxon>
        <taxon>Pseudomonadati</taxon>
        <taxon>Thermodesulfobacteriota</taxon>
        <taxon>Desulfuromonadia</taxon>
        <taxon>Geobacterales</taxon>
        <taxon>Geobacteraceae</taxon>
        <taxon>Geotalea</taxon>
    </lineage>
</organism>
<keyword evidence="4" id="KW-0808">Transferase</keyword>
<dbReference type="FunFam" id="3.30.565.10:FF:000010">
    <property type="entry name" value="Sensor histidine kinase RcsC"/>
    <property type="match status" value="1"/>
</dbReference>
<dbReference type="eggNOG" id="COG2205">
    <property type="taxonomic scope" value="Bacteria"/>
</dbReference>
<evidence type="ECO:0000256" key="8">
    <source>
        <dbReference type="SAM" id="Coils"/>
    </source>
</evidence>
<keyword evidence="10" id="KW-0472">Membrane</keyword>
<dbReference type="InterPro" id="IPR004358">
    <property type="entry name" value="Sig_transdc_His_kin-like_C"/>
</dbReference>
<evidence type="ECO:0000256" key="1">
    <source>
        <dbReference type="ARBA" id="ARBA00000085"/>
    </source>
</evidence>
<dbReference type="PANTHER" id="PTHR45339">
    <property type="entry name" value="HYBRID SIGNAL TRANSDUCTION HISTIDINE KINASE J"/>
    <property type="match status" value="1"/>
</dbReference>
<dbReference type="PANTHER" id="PTHR45339:SF1">
    <property type="entry name" value="HYBRID SIGNAL TRANSDUCTION HISTIDINE KINASE J"/>
    <property type="match status" value="1"/>
</dbReference>
<dbReference type="Gene3D" id="6.10.340.10">
    <property type="match status" value="1"/>
</dbReference>
<feature type="modified residue" description="4-aspartylphosphate" evidence="7">
    <location>
        <position position="997"/>
    </location>
</feature>
<dbReference type="Proteomes" id="UP000007721">
    <property type="component" value="Chromosome"/>
</dbReference>
<reference evidence="13 14" key="1">
    <citation type="submission" date="2009-01" db="EMBL/GenBank/DDBJ databases">
        <title>Complete sequence of Geobacter sp. FRC-32.</title>
        <authorList>
            <consortium name="US DOE Joint Genome Institute"/>
            <person name="Lucas S."/>
            <person name="Copeland A."/>
            <person name="Lapidus A."/>
            <person name="Glavina del Rio T."/>
            <person name="Dalin E."/>
            <person name="Tice H."/>
            <person name="Bruce D."/>
            <person name="Goodwin L."/>
            <person name="Pitluck S."/>
            <person name="Saunders E."/>
            <person name="Brettin T."/>
            <person name="Detter J.C."/>
            <person name="Han C."/>
            <person name="Larimer F."/>
            <person name="Land M."/>
            <person name="Hauser L."/>
            <person name="Kyrpides N."/>
            <person name="Ovchinnikova G."/>
            <person name="Kostka J."/>
            <person name="Richardson P."/>
        </authorList>
    </citation>
    <scope>NUCLEOTIDE SEQUENCE [LARGE SCALE GENOMIC DNA]</scope>
    <source>
        <strain evidence="14">DSM 22248 / JCM 15807 / FRC-32</strain>
    </source>
</reference>
<feature type="domain" description="Response regulatory" evidence="12">
    <location>
        <begin position="1094"/>
        <end position="1211"/>
    </location>
</feature>
<dbReference type="STRING" id="316067.Geob_1844"/>
<gene>
    <name evidence="13" type="ordered locus">Geob_1844</name>
</gene>
<dbReference type="PROSITE" id="PS50110">
    <property type="entry name" value="RESPONSE_REGULATORY"/>
    <property type="match status" value="3"/>
</dbReference>
<feature type="domain" description="Histidine kinase" evidence="11">
    <location>
        <begin position="546"/>
        <end position="773"/>
    </location>
</feature>
<dbReference type="GO" id="GO:0000155">
    <property type="term" value="F:phosphorelay sensor kinase activity"/>
    <property type="evidence" value="ECO:0007669"/>
    <property type="project" value="InterPro"/>
</dbReference>
<dbReference type="SUPFAM" id="SSF55874">
    <property type="entry name" value="ATPase domain of HSP90 chaperone/DNA topoisomerase II/histidine kinase"/>
    <property type="match status" value="1"/>
</dbReference>
<evidence type="ECO:0000259" key="11">
    <source>
        <dbReference type="PROSITE" id="PS50109"/>
    </source>
</evidence>
<dbReference type="SMART" id="SM00388">
    <property type="entry name" value="HisKA"/>
    <property type="match status" value="1"/>
</dbReference>
<evidence type="ECO:0000256" key="9">
    <source>
        <dbReference type="SAM" id="MobiDB-lite"/>
    </source>
</evidence>
<keyword evidence="10" id="KW-0812">Transmembrane</keyword>
<dbReference type="InterPro" id="IPR024478">
    <property type="entry name" value="HlyB_4HB_MCP"/>
</dbReference>
<evidence type="ECO:0000313" key="13">
    <source>
        <dbReference type="EMBL" id="ACM20201.1"/>
    </source>
</evidence>
<dbReference type="CDD" id="cd00082">
    <property type="entry name" value="HisKA"/>
    <property type="match status" value="1"/>
</dbReference>
<dbReference type="eggNOG" id="COG0784">
    <property type="taxonomic scope" value="Bacteria"/>
</dbReference>
<dbReference type="eggNOG" id="COG0745">
    <property type="taxonomic scope" value="Bacteria"/>
</dbReference>
<dbReference type="SUPFAM" id="SSF55781">
    <property type="entry name" value="GAF domain-like"/>
    <property type="match status" value="1"/>
</dbReference>
<name>B9M7B3_GEODF</name>
<dbReference type="SMART" id="SM00387">
    <property type="entry name" value="HATPase_c"/>
    <property type="match status" value="1"/>
</dbReference>
<dbReference type="RefSeq" id="WP_012646930.1">
    <property type="nucleotide sequence ID" value="NC_011979.1"/>
</dbReference>
<dbReference type="InterPro" id="IPR011006">
    <property type="entry name" value="CheY-like_superfamily"/>
</dbReference>
<dbReference type="InterPro" id="IPR003018">
    <property type="entry name" value="GAF"/>
</dbReference>
<dbReference type="AlphaFoldDB" id="B9M7B3"/>
<feature type="transmembrane region" description="Helical" evidence="10">
    <location>
        <begin position="50"/>
        <end position="67"/>
    </location>
</feature>
<dbReference type="EMBL" id="CP001390">
    <property type="protein sequence ID" value="ACM20201.1"/>
    <property type="molecule type" value="Genomic_DNA"/>
</dbReference>
<dbReference type="InterPro" id="IPR047347">
    <property type="entry name" value="YvaQ-like_sensor"/>
</dbReference>
<dbReference type="InterPro" id="IPR036890">
    <property type="entry name" value="HATPase_C_sf"/>
</dbReference>
<dbReference type="Gene3D" id="1.10.287.130">
    <property type="match status" value="1"/>
</dbReference>
<feature type="domain" description="Response regulatory" evidence="12">
    <location>
        <begin position="948"/>
        <end position="1064"/>
    </location>
</feature>
<dbReference type="Gene3D" id="3.30.450.40">
    <property type="match status" value="1"/>
</dbReference>
<dbReference type="SMART" id="SM00065">
    <property type="entry name" value="GAF"/>
    <property type="match status" value="1"/>
</dbReference>
<dbReference type="CDD" id="cd16922">
    <property type="entry name" value="HATPase_EvgS-ArcB-TorS-like"/>
    <property type="match status" value="1"/>
</dbReference>